<sequence>MLIGGLSRSQSIDSYLSDALLAKVRALPEAEAQNYLRSMIFRDGMEPNLSSIKTTLDLNRGEPSYIESVAYYDRDIRPGLNHEHVRITVVFEDGAWHVDDWTRSS</sequence>
<accession>A0AB73LH72</accession>
<organism evidence="1 2">
    <name type="scientific">Mycobacteroides chelonae</name>
    <name type="common">Mycobacterium chelonae</name>
    <dbReference type="NCBI Taxonomy" id="1774"/>
    <lineage>
        <taxon>Bacteria</taxon>
        <taxon>Bacillati</taxon>
        <taxon>Actinomycetota</taxon>
        <taxon>Actinomycetes</taxon>
        <taxon>Mycobacteriales</taxon>
        <taxon>Mycobacteriaceae</taxon>
        <taxon>Mycobacteroides</taxon>
    </lineage>
</organism>
<protein>
    <submittedName>
        <fullName evidence="1">Uncharacterized protein</fullName>
    </submittedName>
</protein>
<dbReference type="Proteomes" id="UP000180113">
    <property type="component" value="Unassembled WGS sequence"/>
</dbReference>
<dbReference type="EMBL" id="MLHW01000001">
    <property type="protein sequence ID" value="OHT55036.1"/>
    <property type="molecule type" value="Genomic_DNA"/>
</dbReference>
<proteinExistence type="predicted"/>
<reference evidence="1 2" key="1">
    <citation type="submission" date="2016-10" db="EMBL/GenBank/DDBJ databases">
        <title>Evaluation of Human, Animal and Environmental Mycobacterium chelonae Isolates by Core Genome Phylogenomic Analysis, Targeted Gene Comparison, and Anti-microbial Susceptibility Patterns: A Tale of Mistaken Identities.</title>
        <authorList>
            <person name="Fogelson S.B."/>
            <person name="Camus A.C."/>
            <person name="Lorenz W."/>
            <person name="Vasireddy R."/>
            <person name="Vasireddy S."/>
            <person name="Smith T."/>
            <person name="Brown-Elliott B.A."/>
            <person name="Wallace R.J.Jr."/>
            <person name="Hasan N.A."/>
            <person name="Reischl U."/>
            <person name="Sanchez S."/>
        </authorList>
    </citation>
    <scope>NUCLEOTIDE SEQUENCE [LARGE SCALE GENOMIC DNA]</scope>
    <source>
        <strain evidence="1 2">42895</strain>
    </source>
</reference>
<gene>
    <name evidence="1" type="ORF">BKG62_02265</name>
</gene>
<name>A0AB73LH72_MYCCH</name>
<evidence type="ECO:0000313" key="2">
    <source>
        <dbReference type="Proteomes" id="UP000180113"/>
    </source>
</evidence>
<evidence type="ECO:0000313" key="1">
    <source>
        <dbReference type="EMBL" id="OHT55036.1"/>
    </source>
</evidence>
<comment type="caution">
    <text evidence="1">The sequence shown here is derived from an EMBL/GenBank/DDBJ whole genome shotgun (WGS) entry which is preliminary data.</text>
</comment>
<dbReference type="AlphaFoldDB" id="A0AB73LH72"/>